<evidence type="ECO:0000256" key="2">
    <source>
        <dbReference type="ARBA" id="ARBA00022692"/>
    </source>
</evidence>
<feature type="compositionally biased region" description="Polar residues" evidence="5">
    <location>
        <begin position="194"/>
        <end position="204"/>
    </location>
</feature>
<keyword evidence="8" id="KW-1185">Reference proteome</keyword>
<organism evidence="7 8">
    <name type="scientific">Trametes pubescens</name>
    <name type="common">White-rot fungus</name>
    <dbReference type="NCBI Taxonomy" id="154538"/>
    <lineage>
        <taxon>Eukaryota</taxon>
        <taxon>Fungi</taxon>
        <taxon>Dikarya</taxon>
        <taxon>Basidiomycota</taxon>
        <taxon>Agaricomycotina</taxon>
        <taxon>Agaricomycetes</taxon>
        <taxon>Polyporales</taxon>
        <taxon>Polyporaceae</taxon>
        <taxon>Trametes</taxon>
    </lineage>
</organism>
<feature type="compositionally biased region" description="Polar residues" evidence="5">
    <location>
        <begin position="575"/>
        <end position="587"/>
    </location>
</feature>
<dbReference type="AlphaFoldDB" id="A0A1M2VUR4"/>
<reference evidence="7 8" key="1">
    <citation type="submission" date="2016-10" db="EMBL/GenBank/DDBJ databases">
        <title>Genome sequence of the basidiomycete white-rot fungus Trametes pubescens.</title>
        <authorList>
            <person name="Makela M.R."/>
            <person name="Granchi Z."/>
            <person name="Peng M."/>
            <person name="De Vries R.P."/>
            <person name="Grigoriev I."/>
            <person name="Riley R."/>
            <person name="Hilden K."/>
        </authorList>
    </citation>
    <scope>NUCLEOTIDE SEQUENCE [LARGE SCALE GENOMIC DNA]</scope>
    <source>
        <strain evidence="7 8">FBCC735</strain>
    </source>
</reference>
<feature type="compositionally biased region" description="Basic residues" evidence="5">
    <location>
        <begin position="698"/>
        <end position="715"/>
    </location>
</feature>
<proteinExistence type="predicted"/>
<dbReference type="GO" id="GO:0071944">
    <property type="term" value="C:cell periphery"/>
    <property type="evidence" value="ECO:0007669"/>
    <property type="project" value="UniProtKB-ARBA"/>
</dbReference>
<evidence type="ECO:0000313" key="7">
    <source>
        <dbReference type="EMBL" id="OJT11347.1"/>
    </source>
</evidence>
<keyword evidence="3 6" id="KW-1133">Transmembrane helix</keyword>
<evidence type="ECO:0000256" key="3">
    <source>
        <dbReference type="ARBA" id="ARBA00022989"/>
    </source>
</evidence>
<comment type="caution">
    <text evidence="7">The sequence shown here is derived from an EMBL/GenBank/DDBJ whole genome shotgun (WGS) entry which is preliminary data.</text>
</comment>
<dbReference type="PANTHER" id="PTHR15549">
    <property type="entry name" value="PAIRED IMMUNOGLOBULIN-LIKE TYPE 2 RECEPTOR"/>
    <property type="match status" value="1"/>
</dbReference>
<feature type="region of interest" description="Disordered" evidence="5">
    <location>
        <begin position="575"/>
        <end position="677"/>
    </location>
</feature>
<dbReference type="PANTHER" id="PTHR15549:SF30">
    <property type="entry name" value="MID2 DOMAIN-CONTAINING PROTEIN"/>
    <property type="match status" value="1"/>
</dbReference>
<feature type="compositionally biased region" description="Pro residues" evidence="5">
    <location>
        <begin position="21"/>
        <end position="35"/>
    </location>
</feature>
<comment type="subcellular location">
    <subcellularLocation>
        <location evidence="1">Membrane</location>
        <topology evidence="1">Single-pass membrane protein</topology>
    </subcellularLocation>
</comment>
<name>A0A1M2VUR4_TRAPU</name>
<sequence length="715" mass="74531">MGNPSSIYVDPDGQIITSSDPVPPAPPNAAPPNPLPVADTTPQGSSSTVSTDASKNVQVRCAIPEMRAPRLTRGIKTSSEAQTSFVAVTTATTGAQTSSVAVATATTTAESISDILSSATTSTTATSQTSDVSMTSLIFTTTSDMSTASIASTTISSASATNSVTSSPAPAPAPSSGTASSSTSDESSTGASPTSRVNSASSSEAASHRTSAYIGLAFAAIAGLGLVVAILAWWLRIRSRTRRRKLNTTTAWPWDHDRLGGPRQMSLEGGLGIHGYHAPSPSLFGGEGRPGFPTGQIPHDLSRFPSPLPPPPAHTAQMGSPYVTIPLHGAHQSVPDLAPDLGTLQITNLVPGDLALGSDSGHQRSAALGVQHTYSAEYGTPFLPHRPCFLGVENGGLEVPWGPLRVRRSGTRVSEAASQSQSEKLELPLPYPGDIASAADERPPASDARQGSWVVSIKSNIVNAFNAVVGASPSQVPGDCFTPAPKRHNHRGWGRTSSSPSRALPGFSRTSSDNASIAPHVWTLQDVGNGAGAVDMPAQDPFADNAQINPMLLPAPHDHSSGLLCPSQLDESLTRASSMYSTASADPSTMRIGDEPPQLPSIHSLGSSSGSDARQDTHGHQIPPVSSRAPHPRKKTRRQRRPTLLTRQSSSQHSTSSAGSGMSRTSSACSELTDGERFAKDALRARRRRVMEMSVGRVKTRRARGMTRSGKHGKA</sequence>
<feature type="compositionally biased region" description="Basic residues" evidence="5">
    <location>
        <begin position="630"/>
        <end position="641"/>
    </location>
</feature>
<dbReference type="Proteomes" id="UP000184267">
    <property type="component" value="Unassembled WGS sequence"/>
</dbReference>
<gene>
    <name evidence="7" type="ORF">TRAPUB_12147</name>
</gene>
<feature type="region of interest" description="Disordered" evidence="5">
    <location>
        <begin position="692"/>
        <end position="715"/>
    </location>
</feature>
<feature type="region of interest" description="Disordered" evidence="5">
    <location>
        <begin position="159"/>
        <end position="204"/>
    </location>
</feature>
<feature type="transmembrane region" description="Helical" evidence="6">
    <location>
        <begin position="212"/>
        <end position="235"/>
    </location>
</feature>
<dbReference type="OrthoDB" id="3061923at2759"/>
<feature type="compositionally biased region" description="Low complexity" evidence="5">
    <location>
        <begin position="601"/>
        <end position="611"/>
    </location>
</feature>
<dbReference type="GO" id="GO:0016020">
    <property type="term" value="C:membrane"/>
    <property type="evidence" value="ECO:0007669"/>
    <property type="project" value="UniProtKB-SubCell"/>
</dbReference>
<protein>
    <submittedName>
        <fullName evidence="7">Uncharacterized protein</fullName>
    </submittedName>
</protein>
<feature type="region of interest" description="Disordered" evidence="5">
    <location>
        <begin position="412"/>
        <end position="447"/>
    </location>
</feature>
<dbReference type="OMA" id="RRVMEMS"/>
<evidence type="ECO:0000256" key="6">
    <source>
        <dbReference type="SAM" id="Phobius"/>
    </source>
</evidence>
<feature type="compositionally biased region" description="Polar residues" evidence="5">
    <location>
        <begin position="40"/>
        <end position="56"/>
    </location>
</feature>
<feature type="region of interest" description="Disordered" evidence="5">
    <location>
        <begin position="1"/>
        <end position="56"/>
    </location>
</feature>
<feature type="compositionally biased region" description="Low complexity" evidence="5">
    <location>
        <begin position="642"/>
        <end position="668"/>
    </location>
</feature>
<dbReference type="STRING" id="154538.A0A1M2VUR4"/>
<dbReference type="EMBL" id="MNAD01000659">
    <property type="protein sequence ID" value="OJT11347.1"/>
    <property type="molecule type" value="Genomic_DNA"/>
</dbReference>
<keyword evidence="2 6" id="KW-0812">Transmembrane</keyword>
<keyword evidence="4 6" id="KW-0472">Membrane</keyword>
<accession>A0A1M2VUR4</accession>
<feature type="compositionally biased region" description="Low complexity" evidence="5">
    <location>
        <begin position="159"/>
        <end position="193"/>
    </location>
</feature>
<dbReference type="InterPro" id="IPR051694">
    <property type="entry name" value="Immunoregulatory_rcpt-like"/>
</dbReference>
<evidence type="ECO:0000313" key="8">
    <source>
        <dbReference type="Proteomes" id="UP000184267"/>
    </source>
</evidence>
<evidence type="ECO:0000256" key="5">
    <source>
        <dbReference type="SAM" id="MobiDB-lite"/>
    </source>
</evidence>
<evidence type="ECO:0000256" key="1">
    <source>
        <dbReference type="ARBA" id="ARBA00004167"/>
    </source>
</evidence>
<feature type="region of interest" description="Disordered" evidence="5">
    <location>
        <begin position="487"/>
        <end position="512"/>
    </location>
</feature>
<evidence type="ECO:0000256" key="4">
    <source>
        <dbReference type="ARBA" id="ARBA00023136"/>
    </source>
</evidence>